<accession>A0A1G7KH94</accession>
<sequence length="302" mass="33452">MRIRTRGALIAALTGGLAFAAAASSGEARFTDSFIWTVNEPEFGGFSGIEVSDDGLEFTAVSDRAHIVSGRFIRENGRIVGIEPGPISRLMGENGKPQRIKTSDSEGLAIGRDGTTFISYEGDARVLSYASSDIPVRLPQPEAFQHLQDNSSLEALAIDDRGRLYTLPERSGELTRPFPVWRYDGDWQQVYEIPRRGGFLAVGADIGPDGRFYLLEREFTGFGFRSRVRRFDMSEDALDNETTLLESGVLRHDNLEGIAVWRDETGSIRLTMISDDNFNAFQRTQIVEYTVPESLASSPKTP</sequence>
<keyword evidence="1" id="KW-0732">Signal</keyword>
<reference evidence="4" key="1">
    <citation type="submission" date="2016-10" db="EMBL/GenBank/DDBJ databases">
        <authorList>
            <person name="Varghese N."/>
            <person name="Submissions S."/>
        </authorList>
    </citation>
    <scope>NUCLEOTIDE SEQUENCE [LARGE SCALE GENOMIC DNA]</scope>
    <source>
        <strain evidence="4">DSM 10146</strain>
    </source>
</reference>
<proteinExistence type="predicted"/>
<evidence type="ECO:0000313" key="4">
    <source>
        <dbReference type="Proteomes" id="UP000198994"/>
    </source>
</evidence>
<evidence type="ECO:0000313" key="3">
    <source>
        <dbReference type="EMBL" id="SDF36384.1"/>
    </source>
</evidence>
<protein>
    <recommendedName>
        <fullName evidence="2">Phytase-like domain-containing protein</fullName>
    </recommendedName>
</protein>
<dbReference type="Pfam" id="PF13449">
    <property type="entry name" value="Phytase-like"/>
    <property type="match status" value="1"/>
</dbReference>
<dbReference type="PIRSF" id="PIRSF031900">
    <property type="entry name" value="UCP031900"/>
    <property type="match status" value="1"/>
</dbReference>
<dbReference type="AlphaFoldDB" id="A0A1G7KH94"/>
<dbReference type="RefSeq" id="WP_089963050.1">
    <property type="nucleotide sequence ID" value="NZ_FNAV01000018.1"/>
</dbReference>
<dbReference type="EMBL" id="FNAV01000018">
    <property type="protein sequence ID" value="SDF36384.1"/>
    <property type="molecule type" value="Genomic_DNA"/>
</dbReference>
<evidence type="ECO:0000259" key="2">
    <source>
        <dbReference type="Pfam" id="PF13449"/>
    </source>
</evidence>
<dbReference type="Proteomes" id="UP000198994">
    <property type="component" value="Unassembled WGS sequence"/>
</dbReference>
<dbReference type="InterPro" id="IPR027372">
    <property type="entry name" value="Phytase-like_dom"/>
</dbReference>
<organism evidence="3 4">
    <name type="scientific">Salipiger thiooxidans</name>
    <dbReference type="NCBI Taxonomy" id="282683"/>
    <lineage>
        <taxon>Bacteria</taxon>
        <taxon>Pseudomonadati</taxon>
        <taxon>Pseudomonadota</taxon>
        <taxon>Alphaproteobacteria</taxon>
        <taxon>Rhodobacterales</taxon>
        <taxon>Roseobacteraceae</taxon>
        <taxon>Salipiger</taxon>
    </lineage>
</organism>
<feature type="signal peptide" evidence="1">
    <location>
        <begin position="1"/>
        <end position="20"/>
    </location>
</feature>
<evidence type="ECO:0000256" key="1">
    <source>
        <dbReference type="SAM" id="SignalP"/>
    </source>
</evidence>
<dbReference type="InterPro" id="IPR014567">
    <property type="entry name" value="UCP031900"/>
</dbReference>
<dbReference type="OrthoDB" id="9798693at2"/>
<feature type="domain" description="Phytase-like" evidence="2">
    <location>
        <begin position="42"/>
        <end position="278"/>
    </location>
</feature>
<name>A0A1G7KH94_9RHOB</name>
<dbReference type="SUPFAM" id="SSF101898">
    <property type="entry name" value="NHL repeat"/>
    <property type="match status" value="1"/>
</dbReference>
<dbReference type="STRING" id="282683.SAMN04488105_11869"/>
<gene>
    <name evidence="3" type="ORF">SAMN04488105_11869</name>
</gene>
<feature type="chain" id="PRO_5011603095" description="Phytase-like domain-containing protein" evidence="1">
    <location>
        <begin position="21"/>
        <end position="302"/>
    </location>
</feature>
<keyword evidence="4" id="KW-1185">Reference proteome</keyword>